<feature type="region of interest" description="Disordered" evidence="1">
    <location>
        <begin position="1"/>
        <end position="32"/>
    </location>
</feature>
<dbReference type="RefSeq" id="WP_165587664.1">
    <property type="nucleotide sequence ID" value="NZ_JTJC03000002.1"/>
</dbReference>
<dbReference type="EMBL" id="JTJC03000002">
    <property type="protein sequence ID" value="NHC35255.1"/>
    <property type="molecule type" value="Genomic_DNA"/>
</dbReference>
<gene>
    <name evidence="2" type="ORF">QH73_0011360</name>
</gene>
<proteinExistence type="predicted"/>
<accession>A0A9X5E4L7</accession>
<evidence type="ECO:0000256" key="1">
    <source>
        <dbReference type="SAM" id="MobiDB-lite"/>
    </source>
</evidence>
<dbReference type="AlphaFoldDB" id="A0A9X5E4L7"/>
<name>A0A9X5E4L7_9CYAN</name>
<reference evidence="2 3" key="1">
    <citation type="journal article" date="2015" name="Genome Announc.">
        <title>Draft Genome Sequence of the Terrestrial Cyanobacterium Scytonema millei VB511283, Isolated from Eastern India.</title>
        <authorList>
            <person name="Sen D."/>
            <person name="Chandrababunaidu M.M."/>
            <person name="Singh D."/>
            <person name="Sanghi N."/>
            <person name="Ghorai A."/>
            <person name="Mishra G.P."/>
            <person name="Madduluri M."/>
            <person name="Adhikary S.P."/>
            <person name="Tripathy S."/>
        </authorList>
    </citation>
    <scope>NUCLEOTIDE SEQUENCE [LARGE SCALE GENOMIC DNA]</scope>
    <source>
        <strain evidence="2 3">VB511283</strain>
    </source>
</reference>
<keyword evidence="3" id="KW-1185">Reference proteome</keyword>
<sequence>MLPRRGSVAKRLPSTVNRQPSSRSVVQRLPSTNYQPPSLLTYDLRLLLTGLA</sequence>
<protein>
    <submittedName>
        <fullName evidence="2">Uncharacterized protein</fullName>
    </submittedName>
</protein>
<evidence type="ECO:0000313" key="2">
    <source>
        <dbReference type="EMBL" id="NHC35255.1"/>
    </source>
</evidence>
<comment type="caution">
    <text evidence="2">The sequence shown here is derived from an EMBL/GenBank/DDBJ whole genome shotgun (WGS) entry which is preliminary data.</text>
</comment>
<evidence type="ECO:0000313" key="3">
    <source>
        <dbReference type="Proteomes" id="UP000031532"/>
    </source>
</evidence>
<organism evidence="2 3">
    <name type="scientific">Scytonema millei VB511283</name>
    <dbReference type="NCBI Taxonomy" id="1245923"/>
    <lineage>
        <taxon>Bacteria</taxon>
        <taxon>Bacillati</taxon>
        <taxon>Cyanobacteriota</taxon>
        <taxon>Cyanophyceae</taxon>
        <taxon>Nostocales</taxon>
        <taxon>Scytonemataceae</taxon>
        <taxon>Scytonema</taxon>
    </lineage>
</organism>
<dbReference type="Proteomes" id="UP000031532">
    <property type="component" value="Unassembled WGS sequence"/>
</dbReference>
<feature type="compositionally biased region" description="Polar residues" evidence="1">
    <location>
        <begin position="14"/>
        <end position="32"/>
    </location>
</feature>